<gene>
    <name evidence="1" type="ORF">S01H1_13018</name>
</gene>
<evidence type="ECO:0000313" key="1">
    <source>
        <dbReference type="EMBL" id="GAF72501.1"/>
    </source>
</evidence>
<sequence length="411" mass="43947">ANCLSWNGGQEGVFTHKIKNFLAGTTYNVRAFAKNKRGTGYAESPEELKSFTTLSPAQVPKLASTGIGEVTQRTAVFQGAIQNHGGAQIDPDYGYGFCWSKVNAMPTPEDPPDEVACENLGGVTIDVDKDGIDFDFTFTATGLSMGRDYYVRAFAQNEISYGYGDSNEFTTKPPGPPSVETYQVDPATIIGRTAEAGGKITDDGGDYEGTFGGICYSYLDPDPTYPPRYDDPDCTVGRDGQGIGTFTSQMTELHGGYTYYYRAYAHNPAPAGTAYGNQYSFVAGSDPGEECIGEDAECRLCGQPAEAPCPGYCVDGVCCDNACDESIGKGTCWACNIENHKGECTVAEDVAEEGTDPRDQCDENWFECVGSCVKRGYPGYCGDRTGKCSSIVTKNIAEGFVCTGDGEETLG</sequence>
<proteinExistence type="predicted"/>
<comment type="caution">
    <text evidence="1">The sequence shown here is derived from an EMBL/GenBank/DDBJ whole genome shotgun (WGS) entry which is preliminary data.</text>
</comment>
<dbReference type="EMBL" id="BARS01006706">
    <property type="protein sequence ID" value="GAF72501.1"/>
    <property type="molecule type" value="Genomic_DNA"/>
</dbReference>
<feature type="non-terminal residue" evidence="1">
    <location>
        <position position="1"/>
    </location>
</feature>
<evidence type="ECO:0008006" key="2">
    <source>
        <dbReference type="Google" id="ProtNLM"/>
    </source>
</evidence>
<dbReference type="AlphaFoldDB" id="X0SBI2"/>
<accession>X0SBI2</accession>
<feature type="non-terminal residue" evidence="1">
    <location>
        <position position="411"/>
    </location>
</feature>
<protein>
    <recommendedName>
        <fullName evidence="2">Fibronectin type-III domain-containing protein</fullName>
    </recommendedName>
</protein>
<dbReference type="SUPFAM" id="SSF49265">
    <property type="entry name" value="Fibronectin type III"/>
    <property type="match status" value="1"/>
</dbReference>
<reference evidence="1" key="1">
    <citation type="journal article" date="2014" name="Front. Microbiol.">
        <title>High frequency of phylogenetically diverse reductive dehalogenase-homologous genes in deep subseafloor sedimentary metagenomes.</title>
        <authorList>
            <person name="Kawai M."/>
            <person name="Futagami T."/>
            <person name="Toyoda A."/>
            <person name="Takaki Y."/>
            <person name="Nishi S."/>
            <person name="Hori S."/>
            <person name="Arai W."/>
            <person name="Tsubouchi T."/>
            <person name="Morono Y."/>
            <person name="Uchiyama I."/>
            <person name="Ito T."/>
            <person name="Fujiyama A."/>
            <person name="Inagaki F."/>
            <person name="Takami H."/>
        </authorList>
    </citation>
    <scope>NUCLEOTIDE SEQUENCE</scope>
    <source>
        <strain evidence="1">Expedition CK06-06</strain>
    </source>
</reference>
<dbReference type="InterPro" id="IPR036116">
    <property type="entry name" value="FN3_sf"/>
</dbReference>
<name>X0SBI2_9ZZZZ</name>
<organism evidence="1">
    <name type="scientific">marine sediment metagenome</name>
    <dbReference type="NCBI Taxonomy" id="412755"/>
    <lineage>
        <taxon>unclassified sequences</taxon>
        <taxon>metagenomes</taxon>
        <taxon>ecological metagenomes</taxon>
    </lineage>
</organism>